<evidence type="ECO:0000313" key="2">
    <source>
        <dbReference type="EMBL" id="TLP57294.1"/>
    </source>
</evidence>
<name>A0A5R8YVK3_9PSED</name>
<gene>
    <name evidence="2" type="ORF">FEM01_16915</name>
</gene>
<dbReference type="Proteomes" id="UP000309819">
    <property type="component" value="Unassembled WGS sequence"/>
</dbReference>
<dbReference type="OrthoDB" id="6917259at2"/>
<dbReference type="Pfam" id="PF06527">
    <property type="entry name" value="TniQ"/>
    <property type="match status" value="1"/>
</dbReference>
<proteinExistence type="predicted"/>
<dbReference type="InterPro" id="IPR009492">
    <property type="entry name" value="TniQ"/>
</dbReference>
<feature type="domain" description="TniQ" evidence="1">
    <location>
        <begin position="24"/>
        <end position="159"/>
    </location>
</feature>
<dbReference type="AlphaFoldDB" id="A0A5R8YVK3"/>
<evidence type="ECO:0000259" key="1">
    <source>
        <dbReference type="Pfam" id="PF06527"/>
    </source>
</evidence>
<reference evidence="2 3" key="1">
    <citation type="submission" date="2019-05" db="EMBL/GenBank/DDBJ databases">
        <title>Pseudomonas sp. SC006 isolated from lettuce that can produce HBGAs.</title>
        <authorList>
            <person name="Wang D."/>
            <person name="Liao N."/>
            <person name="Liu D."/>
            <person name="Zhang Z."/>
            <person name="Zou S."/>
        </authorList>
    </citation>
    <scope>NUCLEOTIDE SEQUENCE [LARGE SCALE GENOMIC DNA]</scope>
    <source>
        <strain evidence="2 3">SC006</strain>
    </source>
</reference>
<sequence>MASTYSWHSRIDVVSPQWPNARSLLADELLSSWLIRNAFAHGCSPMTLTGSLWPGWRCWIVDVDRGIASEHALPLAKMTGVGTSDICTATLHPIASAINPSLDSKKGIWPWILALGARNRRHAGGLQCCPVCMLEGTPYYRISWRLAWHTCCEKHLVRLIDRCPRCDSPLQPHNLQQIDSNCAHCDRCHAPLSTSSHELGFAPGALAFQCAGDDAIHGVNHDTGAPCEPDVWFQRARFIFGVLRVSSTNNSKTFACFRDAFNLGHLVRPDSGLPIELLSVRERMDFLSAVWKVLEMGEHQLIEVIQACSLPRHSVPIPAGNISPALQEMLKKLTPGSVRAPTAKRARSPVSRQTVKKLWARLKRKVYRDG</sequence>
<dbReference type="EMBL" id="VAUO01000008">
    <property type="protein sequence ID" value="TLP57294.1"/>
    <property type="molecule type" value="Genomic_DNA"/>
</dbReference>
<dbReference type="RefSeq" id="WP_138220637.1">
    <property type="nucleotide sequence ID" value="NZ_VAUO01000008.1"/>
</dbReference>
<keyword evidence="3" id="KW-1185">Reference proteome</keyword>
<evidence type="ECO:0000313" key="3">
    <source>
        <dbReference type="Proteomes" id="UP000309819"/>
    </source>
</evidence>
<organism evidence="2 3">
    <name type="scientific">Pseudomonas mosselii</name>
    <dbReference type="NCBI Taxonomy" id="78327"/>
    <lineage>
        <taxon>Bacteria</taxon>
        <taxon>Pseudomonadati</taxon>
        <taxon>Pseudomonadota</taxon>
        <taxon>Gammaproteobacteria</taxon>
        <taxon>Pseudomonadales</taxon>
        <taxon>Pseudomonadaceae</taxon>
        <taxon>Pseudomonas</taxon>
    </lineage>
</organism>
<protein>
    <submittedName>
        <fullName evidence="2">TniQ family protein</fullName>
    </submittedName>
</protein>
<accession>A0A5R8YVK3</accession>
<comment type="caution">
    <text evidence="2">The sequence shown here is derived from an EMBL/GenBank/DDBJ whole genome shotgun (WGS) entry which is preliminary data.</text>
</comment>